<reference evidence="2" key="1">
    <citation type="submission" date="2023-11" db="UniProtKB">
        <authorList>
            <consortium name="WormBaseParasite"/>
        </authorList>
    </citation>
    <scope>IDENTIFICATION</scope>
</reference>
<sequence length="116" mass="13070">MRMIESRLEDSRHKLMETSNNIEKAAAFCSEKYLVVVTLLITLELATQSVCAVAHEVNRFASQFLEALEYQSYQTTDLSDKISKLKMASMQYLLREGVAQGCWVVHSVEGSDCLST</sequence>
<protein>
    <submittedName>
        <fullName evidence="2">Uncharacterized protein</fullName>
    </submittedName>
</protein>
<name>A0AA85BNY4_9TREM</name>
<dbReference type="Gene3D" id="6.10.140.1620">
    <property type="match status" value="1"/>
</dbReference>
<proteinExistence type="predicted"/>
<evidence type="ECO:0000313" key="2">
    <source>
        <dbReference type="WBParaSite" id="SMTH1_70920.2"/>
    </source>
</evidence>
<dbReference type="WBParaSite" id="SMTH1_70920.2">
    <property type="protein sequence ID" value="SMTH1_70920.2"/>
    <property type="gene ID" value="SMTH1_70920"/>
</dbReference>
<organism evidence="1 2">
    <name type="scientific">Schistosoma mattheei</name>
    <dbReference type="NCBI Taxonomy" id="31246"/>
    <lineage>
        <taxon>Eukaryota</taxon>
        <taxon>Metazoa</taxon>
        <taxon>Spiralia</taxon>
        <taxon>Lophotrochozoa</taxon>
        <taxon>Platyhelminthes</taxon>
        <taxon>Trematoda</taxon>
        <taxon>Digenea</taxon>
        <taxon>Strigeidida</taxon>
        <taxon>Schistosomatoidea</taxon>
        <taxon>Schistosomatidae</taxon>
        <taxon>Schistosoma</taxon>
    </lineage>
</organism>
<accession>A0AA85BNY4</accession>
<evidence type="ECO:0000313" key="1">
    <source>
        <dbReference type="Proteomes" id="UP000050791"/>
    </source>
</evidence>
<dbReference type="Proteomes" id="UP000050791">
    <property type="component" value="Unassembled WGS sequence"/>
</dbReference>
<dbReference type="AlphaFoldDB" id="A0AA85BNY4"/>